<evidence type="ECO:0000313" key="7">
    <source>
        <dbReference type="EMBL" id="SCN22740.1"/>
    </source>
</evidence>
<feature type="transmembrane region" description="Helical" evidence="2">
    <location>
        <begin position="299"/>
        <end position="317"/>
    </location>
</feature>
<feature type="compositionally biased region" description="Polar residues" evidence="1">
    <location>
        <begin position="983"/>
        <end position="993"/>
    </location>
</feature>
<dbReference type="EMBL" id="LT160024">
    <property type="protein sequence ID" value="CXI04931.1"/>
    <property type="molecule type" value="Genomic_DNA"/>
</dbReference>
<feature type="transmembrane region" description="Helical" evidence="2">
    <location>
        <begin position="820"/>
        <end position="839"/>
    </location>
</feature>
<dbReference type="VEuPathDB" id="PlasmoDB:PBANKA_0418100"/>
<feature type="compositionally biased region" description="Basic and acidic residues" evidence="1">
    <location>
        <begin position="1049"/>
        <end position="1065"/>
    </location>
</feature>
<evidence type="ECO:0000313" key="5">
    <source>
        <dbReference type="EMBL" id="SCM15641.1"/>
    </source>
</evidence>
<gene>
    <name evidence="3" type="ORF">PBK173_000068700</name>
    <name evidence="7" type="ORF">PBNK65E_000066300</name>
    <name evidence="4" type="ORF">PBNK65NY_000065800</name>
    <name evidence="5" type="ORF">PBSP11A_000066000</name>
    <name evidence="6" type="ORF">PBSP11RLL_000065900</name>
</gene>
<evidence type="ECO:0000313" key="11">
    <source>
        <dbReference type="Proteomes" id="UP000220214"/>
    </source>
</evidence>
<sequence>MIYLTNLRSDDLLFKYHDAEFVLNNYRSSHIFLSNTCKLNGSLYDLIETNRDKKYINAYLSCLHENRHIFYNEYNTPQNDDNINQGNKRKLQYNNNFNNYNPNLTGLYKDKPNCDHIRNHKIVNRNTIYNKIIIKKIIANKYKKNIKHTMLRNKRKISQKYIISNNVNSIILYSSIFPYGKQNEINKLYNIYIKLNINQSNLFYLKEKIMQDIKYYFNQCIYNDYRLNTLLHSLLYNDEYIKCIQKINFRECDSVKNTEFIQFQRKTMRVIKIQKKKKLCNLFYKRIYINKIPNNVEEYVKLLQHIIVLYFFIIYHVNYIKYLKIINRLYIYFLIFINIVSHTNFDDTNYRFKIKMNYNKKILIVKKPEYLNVFIYQLYEFCSKLCAIHNTIYIIFLNKFCDIPNIGYKKIVPLCIIIVISPFYLSIEIQEIIIILVIFNKILLKDNVKNNKLSSYVNSYEVDKTYFMIFNFCRIINISYDYAYLCIIHVNPLFQIHLNNSTYDIKYFHGLISFISKYNNIHALLDIYHIIIICTLKNIKLFSRHIILSKNSFFNFRIILYYTCSTEYIYEYIIVLHLENVLIILLTCNLRNIWLQTIMPILGRCANEKIQIIILYINSKLSKNIENCSKHELVKIHFISNNICFIRENVVNYLYYNVHKQFLYYLINWKIYFTVFECFKFFQNHIFSIKLLEEKEKSIHTKIILRKLLKKSKNYKKTKHHIIYMLLLFFIYFYKVIKSNLFLFIDGIKKYTISELLYPLFVVMQYLYKFLHIKNVFYLAEKCFYIFLNNKISHGIFYYTIIKRICFQNYNMENVVLYKILNLFIYQFCILGNILIKLLKNIILFRNEKNDIHMMIKGERNFHQENVFFCSKCNNANMIKKLMCANNLKYFYILKKKKIINIAKHSKTNNIITTFNKCITKKFNHDKACFNCVFSFFPKIFGKPCRIYMHIYNMFLKRQINKNNFYKYAGILNNNSQNSFGYRESNNITCSNNNEKENNHSTKHTEDSKKEERHTYKNNNNKNRSNNYERTNEGNIGNSNRNNDDNNDDEKRKDNNKETNKENSCRKKKKKKINNNKLNYSICKNNNNKKLKTNKIVALKSKSNTQRKTKFTKTNHMHKKNETLMEYDKVKIGNVVNTKNTFIGNQHEEDSKKNIVAWAVPKYNPRIFSENENDNITTNCNPLNKYLNHLKNINYDIKFGNAYIKLRKKLSLQNKCQFEIYEAEIVAIDNICNMFCPYVQNFEKFYHLLKRNINNYDFLKSKMLETKDVKDLDINKDNINDFIQTSKDYDLIIDYFINNNFLKNQNLKSGIENGNNYIFPTNTSTIKSMVDDYVYPLSEETQKNSIEMNNSFQTYNNDNINLKRQKISISNNLLEKNPDNSTHRNNCISSINSNNRNIISQDKNKDNIINNDNTINSNNMHNSIIINIEKKKKNNEDSNVPLNTCIRNTSKRNFHNVAPSKQIYNENRNILINKNSNITYSIIKKEENHINSKQYINNNSSCSSKTKLLYNNIHTISGHYTRSNKEKTDYEIIPNNEDNEKDYKYSNKESSEMFNGNKDDPISLLLKREILCKHLINEVKKISFLKKFGYKSLYDILKERFKKYIQTNMNIESRIIYNIIKHISKYININEVINNPFYIYQNSIKNIPNNKFAIKILNINACNIHKLKYKIHSLLSEGKQLKKVNMEITNYKRKKKNERNICLSHEESLTSYEIKKKKHLILSKNDFDFDIMLYTHCNSHLPNDKQARLSKKHPIIGNNVYSHNSIPKIIDINKKKLYTKSSSNYIDNVNNENYPNVLLSNENFITNEKYQTKTMGQDSLKNHEKNIHHINIMSSNINHNSSNAIINAINIDISNIERNFNSMLNCSINNQISYTNPSQDNDTSIENNNCSYFCCKYCLNIYYDNRIINTCKLNQETFDNNVLNSRWKMCNDNIINENDIHESLRKKYMTISNKSKMEKNTKKIKFQNKLKIVNMTNVRKKKVERKDTQEANTNRNRVSSNKNINCAKLGNNIKKNNIIKKESNNTSKNVKESQLKLKSIIINKKTSKQANIHTNILKTKDEEIYEKNKNNYIQDYAKDKFVNEKKQMEGPKKKKLKNIISKNALPYSSLESALQKEILPFNSGAKNENYLELKKSFNDCYIPRNSLKLNTNSFKNIELKVCKNCEERNLENENSSTKKKKYNKCIYMNAIPKFLWSSVGTTKNNEHVLGVAMQMIEGCTLTYIIQKLKGTENINYGLFLLDICKKLVKRLMLISESIDNPIINWDTKPGNIMVEYKLSKSKIICKNVTIIDIGDALPGRCFFFPTNPSYYEKIKINNANKNFNFLYYVICTKGYCSPECALLVFLLSSLNKSDQFRKTWYGPDSNIYHINKTKQLRIKHRWKKLLDLRFIQPIVKRKEITDCENPLNAIIRNCNCTTGTSGNNATSYLNENIHIDLREIHLSYEQNKNITDHNNNDNIHISNHSINDTSKCNSKKNSDSSITNIKTDFSEKNDLNTYIMSTNKSTYLAGCMNTDFNNNNNHDDKDYISLREQTNGNNMLSGKKIYLPNNIYDKKNKLHLEYPMKEIDENKLEHKNSDEYQNDILKNYYLHNVCPHDIPDDNLKTEYIDNDEIMDYLNNKDYLLKKMETDLNNCDRKARRKKEYDYLEMHPVDTWVIKFTTQTTIFSVGLVLCQLFGGKNLLTVANKNEVKVVDLLCEWNCKNSTNIYSGEKNITINDLLPNKGIFSNDIWKKKIDKIIKKCLHFIPSRRYSFQQLYKDLKILKKEYETYYNLKDS</sequence>
<keyword evidence="2" id="KW-0812">Transmembrane</keyword>
<feature type="transmembrane region" description="Helical" evidence="2">
    <location>
        <begin position="722"/>
        <end position="745"/>
    </location>
</feature>
<feature type="transmembrane region" description="Helical" evidence="2">
    <location>
        <begin position="751"/>
        <end position="768"/>
    </location>
</feature>
<keyword evidence="2" id="KW-0472">Membrane</keyword>
<dbReference type="EMBL" id="LT608140">
    <property type="protein sequence ID" value="SCL92328.1"/>
    <property type="molecule type" value="Genomic_DNA"/>
</dbReference>
<dbReference type="OrthoDB" id="336882at2759"/>
<dbReference type="Proteomes" id="UP000219974">
    <property type="component" value="Chromosome 4"/>
</dbReference>
<dbReference type="EMBL" id="LT608252">
    <property type="protein sequence ID" value="SCM15641.1"/>
    <property type="molecule type" value="Genomic_DNA"/>
</dbReference>
<reference evidence="3 8" key="1">
    <citation type="submission" date="2016-02" db="EMBL/GenBank/DDBJ databases">
        <authorList>
            <consortium name="Pathogen Informatics"/>
        </authorList>
    </citation>
    <scope>NUCLEOTIDE SEQUENCE [LARGE SCALE GENOMIC DNA]</scope>
    <source>
        <strain evidence="3 8">K173</strain>
        <strain evidence="4 12">NK65 ny</strain>
        <strain evidence="7 11">NK65e</strain>
        <strain evidence="5 9">SP11 Antwerpcl1</strain>
        <strain evidence="6 10">SP11 RLL</strain>
    </source>
</reference>
<evidence type="ECO:0000256" key="1">
    <source>
        <dbReference type="SAM" id="MobiDB-lite"/>
    </source>
</evidence>
<dbReference type="Proteomes" id="UP000220214">
    <property type="component" value="Chromosome 4"/>
</dbReference>
<accession>A0A113QZ06</accession>
<dbReference type="Gene3D" id="1.10.510.10">
    <property type="entry name" value="Transferase(Phosphotransferase) domain 1"/>
    <property type="match status" value="1"/>
</dbReference>
<dbReference type="InterPro" id="IPR011009">
    <property type="entry name" value="Kinase-like_dom_sf"/>
</dbReference>
<evidence type="ECO:0000313" key="3">
    <source>
        <dbReference type="EMBL" id="CXI04931.1"/>
    </source>
</evidence>
<dbReference type="Proteomes" id="UP000069549">
    <property type="component" value="Chromosome 4"/>
</dbReference>
<evidence type="ECO:0000313" key="9">
    <source>
        <dbReference type="Proteomes" id="UP000219860"/>
    </source>
</evidence>
<feature type="transmembrane region" description="Helical" evidence="2">
    <location>
        <begin position="329"/>
        <end position="345"/>
    </location>
</feature>
<evidence type="ECO:0000313" key="6">
    <source>
        <dbReference type="EMBL" id="SCM17433.1"/>
    </source>
</evidence>
<proteinExistence type="predicted"/>
<name>A0A113QZ06_PLABE</name>
<protein>
    <submittedName>
        <fullName evidence="3">Uncharacterized protein</fullName>
    </submittedName>
</protein>
<dbReference type="Proteomes" id="UP000219860">
    <property type="component" value="Chromosome 4"/>
</dbReference>
<dbReference type="OMA" id="INACNIH"/>
<dbReference type="Proteomes" id="UP000516480">
    <property type="component" value="Chromosome 4"/>
</dbReference>
<evidence type="ECO:0000313" key="10">
    <source>
        <dbReference type="Proteomes" id="UP000219974"/>
    </source>
</evidence>
<evidence type="ECO:0000313" key="4">
    <source>
        <dbReference type="EMBL" id="SCL92328.1"/>
    </source>
</evidence>
<dbReference type="EMBL" id="LT608268">
    <property type="protein sequence ID" value="SCM17433.1"/>
    <property type="molecule type" value="Genomic_DNA"/>
</dbReference>
<evidence type="ECO:0000313" key="8">
    <source>
        <dbReference type="Proteomes" id="UP000069549"/>
    </source>
</evidence>
<feature type="compositionally biased region" description="Basic and acidic residues" evidence="1">
    <location>
        <begin position="994"/>
        <end position="1015"/>
    </location>
</feature>
<feature type="transmembrane region" description="Helical" evidence="2">
    <location>
        <begin position="411"/>
        <end position="439"/>
    </location>
</feature>
<evidence type="ECO:0000256" key="2">
    <source>
        <dbReference type="SAM" id="Phobius"/>
    </source>
</evidence>
<dbReference type="EMBL" id="LT614630">
    <property type="protein sequence ID" value="SCN22740.1"/>
    <property type="molecule type" value="Genomic_DNA"/>
</dbReference>
<evidence type="ECO:0000313" key="12">
    <source>
        <dbReference type="Proteomes" id="UP000516480"/>
    </source>
</evidence>
<dbReference type="SUPFAM" id="SSF56112">
    <property type="entry name" value="Protein kinase-like (PK-like)"/>
    <property type="match status" value="1"/>
</dbReference>
<feature type="region of interest" description="Disordered" evidence="1">
    <location>
        <begin position="983"/>
        <end position="1083"/>
    </location>
</feature>
<keyword evidence="2" id="KW-1133">Transmembrane helix</keyword>
<organism evidence="3 8">
    <name type="scientific">Plasmodium berghei</name>
    <dbReference type="NCBI Taxonomy" id="5821"/>
    <lineage>
        <taxon>Eukaryota</taxon>
        <taxon>Sar</taxon>
        <taxon>Alveolata</taxon>
        <taxon>Apicomplexa</taxon>
        <taxon>Aconoidasida</taxon>
        <taxon>Haemosporida</taxon>
        <taxon>Plasmodiidae</taxon>
        <taxon>Plasmodium</taxon>
        <taxon>Plasmodium (Vinckeia)</taxon>
    </lineage>
</organism>
<feature type="compositionally biased region" description="Low complexity" evidence="1">
    <location>
        <begin position="1017"/>
        <end position="1041"/>
    </location>
</feature>